<dbReference type="Pfam" id="PF20965">
    <property type="entry name" value="DZF_C"/>
    <property type="match status" value="1"/>
</dbReference>
<dbReference type="Gene3D" id="3.30.160.20">
    <property type="match status" value="2"/>
</dbReference>
<gene>
    <name evidence="9" type="primary">ilf3a</name>
</gene>
<dbReference type="GO" id="GO:0071011">
    <property type="term" value="C:precatalytic spliceosome"/>
    <property type="evidence" value="ECO:0007669"/>
    <property type="project" value="TreeGrafter"/>
</dbReference>
<name>A0AAY4D904_9TELE</name>
<evidence type="ECO:0000256" key="5">
    <source>
        <dbReference type="PROSITE-ProRule" id="PRU00266"/>
    </source>
</evidence>
<dbReference type="PANTHER" id="PTHR45762:SF4">
    <property type="entry name" value="INTERLEUKIN ENHANCER-BINDING FACTOR 3"/>
    <property type="match status" value="1"/>
</dbReference>
<dbReference type="SMART" id="SM00358">
    <property type="entry name" value="DSRM"/>
    <property type="match status" value="2"/>
</dbReference>
<evidence type="ECO:0000256" key="1">
    <source>
        <dbReference type="ARBA" id="ARBA00004496"/>
    </source>
</evidence>
<evidence type="ECO:0000256" key="4">
    <source>
        <dbReference type="ARBA" id="ARBA00023125"/>
    </source>
</evidence>
<feature type="region of interest" description="Disordered" evidence="6">
    <location>
        <begin position="517"/>
        <end position="538"/>
    </location>
</feature>
<dbReference type="Ensembl" id="ENSDCDT00010052037.1">
    <property type="protein sequence ID" value="ENSDCDP00010042007.1"/>
    <property type="gene ID" value="ENSDCDG00010026532.1"/>
</dbReference>
<keyword evidence="4" id="KW-0238">DNA-binding</keyword>
<evidence type="ECO:0000256" key="6">
    <source>
        <dbReference type="SAM" id="MobiDB-lite"/>
    </source>
</evidence>
<comment type="subcellular location">
    <subcellularLocation>
        <location evidence="1">Cytoplasm</location>
    </subcellularLocation>
</comment>
<dbReference type="InterPro" id="IPR049401">
    <property type="entry name" value="DZF_dom_N"/>
</dbReference>
<reference evidence="9" key="3">
    <citation type="submission" date="2025-09" db="UniProtKB">
        <authorList>
            <consortium name="Ensembl"/>
        </authorList>
    </citation>
    <scope>IDENTIFICATION</scope>
</reference>
<dbReference type="FunFam" id="1.10.1410.40:FF:000001">
    <property type="entry name" value="interleukin enhancer-binding factor 3 isoform X1"/>
    <property type="match status" value="1"/>
</dbReference>
<feature type="region of interest" description="Disordered" evidence="6">
    <location>
        <begin position="399"/>
        <end position="445"/>
    </location>
</feature>
<evidence type="ECO:0000256" key="2">
    <source>
        <dbReference type="ARBA" id="ARBA00022490"/>
    </source>
</evidence>
<dbReference type="PROSITE" id="PS51703">
    <property type="entry name" value="DZF"/>
    <property type="match status" value="1"/>
</dbReference>
<keyword evidence="2" id="KW-0963">Cytoplasm</keyword>
<organism evidence="9 10">
    <name type="scientific">Denticeps clupeoides</name>
    <name type="common">denticle herring</name>
    <dbReference type="NCBI Taxonomy" id="299321"/>
    <lineage>
        <taxon>Eukaryota</taxon>
        <taxon>Metazoa</taxon>
        <taxon>Chordata</taxon>
        <taxon>Craniata</taxon>
        <taxon>Vertebrata</taxon>
        <taxon>Euteleostomi</taxon>
        <taxon>Actinopterygii</taxon>
        <taxon>Neopterygii</taxon>
        <taxon>Teleostei</taxon>
        <taxon>Clupei</taxon>
        <taxon>Clupeiformes</taxon>
        <taxon>Denticipitoidei</taxon>
        <taxon>Denticipitidae</taxon>
        <taxon>Denticeps</taxon>
    </lineage>
</organism>
<feature type="domain" description="DRBM" evidence="7">
    <location>
        <begin position="563"/>
        <end position="629"/>
    </location>
</feature>
<dbReference type="Pfam" id="PF00035">
    <property type="entry name" value="dsrm"/>
    <property type="match status" value="2"/>
</dbReference>
<dbReference type="Gene3D" id="3.30.460.10">
    <property type="entry name" value="Beta Polymerase, domain 2"/>
    <property type="match status" value="1"/>
</dbReference>
<evidence type="ECO:0000259" key="8">
    <source>
        <dbReference type="PROSITE" id="PS51703"/>
    </source>
</evidence>
<dbReference type="SUPFAM" id="SSF54768">
    <property type="entry name" value="dsRNA-binding domain-like"/>
    <property type="match status" value="2"/>
</dbReference>
<dbReference type="GO" id="GO:0003725">
    <property type="term" value="F:double-stranded RNA binding"/>
    <property type="evidence" value="ECO:0007669"/>
    <property type="project" value="TreeGrafter"/>
</dbReference>
<dbReference type="RefSeq" id="XP_028829698.1">
    <property type="nucleotide sequence ID" value="XM_028973865.1"/>
</dbReference>
<keyword evidence="3" id="KW-0677">Repeat</keyword>
<evidence type="ECO:0000313" key="10">
    <source>
        <dbReference type="Proteomes" id="UP000694580"/>
    </source>
</evidence>
<dbReference type="FunFam" id="3.30.460.10:FF:000003">
    <property type="entry name" value="interleukin enhancer-binding factor 3 isoform X2"/>
    <property type="match status" value="1"/>
</dbReference>
<protein>
    <submittedName>
        <fullName evidence="9">Uncharacterized protein</fullName>
    </submittedName>
</protein>
<dbReference type="FunFam" id="3.30.160.20:FF:000006">
    <property type="entry name" value="interleukin enhancer-binding factor 3 isoform X2"/>
    <property type="match status" value="1"/>
</dbReference>
<dbReference type="PANTHER" id="PTHR45762">
    <property type="entry name" value="ZINC FINGER RNA-BINDING PROTEIN"/>
    <property type="match status" value="1"/>
</dbReference>
<dbReference type="RefSeq" id="XP_028829701.1">
    <property type="nucleotide sequence ID" value="XM_028973868.1"/>
</dbReference>
<evidence type="ECO:0000256" key="3">
    <source>
        <dbReference type="ARBA" id="ARBA00022737"/>
    </source>
</evidence>
<evidence type="ECO:0000313" key="9">
    <source>
        <dbReference type="Ensembl" id="ENSDCDP00010042007.1"/>
    </source>
</evidence>
<dbReference type="GO" id="GO:0003677">
    <property type="term" value="F:DNA binding"/>
    <property type="evidence" value="ECO:0007669"/>
    <property type="project" value="UniProtKB-KW"/>
</dbReference>
<proteinExistence type="predicted"/>
<keyword evidence="5" id="KW-0694">RNA-binding</keyword>
<dbReference type="PROSITE" id="PS50137">
    <property type="entry name" value="DS_RBD"/>
    <property type="match status" value="2"/>
</dbReference>
<dbReference type="InterPro" id="IPR014720">
    <property type="entry name" value="dsRBD_dom"/>
</dbReference>
<dbReference type="Proteomes" id="UP000694580">
    <property type="component" value="Chromosome 3"/>
</dbReference>
<feature type="domain" description="DZF" evidence="8">
    <location>
        <begin position="85"/>
        <end position="422"/>
    </location>
</feature>
<dbReference type="SMART" id="SM00572">
    <property type="entry name" value="DZF"/>
    <property type="match status" value="1"/>
</dbReference>
<feature type="domain" description="DRBM" evidence="7">
    <location>
        <begin position="447"/>
        <end position="515"/>
    </location>
</feature>
<dbReference type="GeneTree" id="ENSGT00940000154687"/>
<feature type="compositionally biased region" description="Basic residues" evidence="6">
    <location>
        <begin position="428"/>
        <end position="437"/>
    </location>
</feature>
<accession>A0AAY4D904</accession>
<sequence length="851" mass="92467">MQTQPPPIWDEHAAYEELLYWDGVIQEGHRLHPHDFNRYEDLRYWYDCICYEDELRKYNDYIASLRECEDQHLAPPEAEPTPPSRLFAMSDRLVMTKHNSVYPSAEDLEAVQAMVGQVECGLKVVSDWMNEQDFLRSAERPPSCTLRGVMRVGLVAKGLLLRDDLVLELVLLCRDTPTSSLLMMVTGKLSIELKCIANDEYTITPWSEEASIVVKRVTEPALTLTIHVTSPTVRQDADLKTTGETQSVIDPPDALDRQKCLAALASLRHAKWFQARATGLKSCVIVIRILRDLCTCVPAWSPLKGWALELLCEKAIGTCDRPLGPSEALRRVFECIASGILLQDGPGVLDPCERVPVDAMGYLTPQQREDVTMSAQKALRLTAFSQFYKVLGLERFPKGRDPGAGRYPMPAPPQKRPMEDEEEDSSPSKKKKLQKIPKKMDSEDKGLPQQSIILLKLNKMKPGLLYRLVSQTGPVHMPVFTMAVEIDGKTYEASGPSKRLAKLQVAQKALQALGVKVGPQTKAAPPKDSAAGEDADDQSNQLAATLEDGSEGMMQAGPILTKHGKNPVMELNELRRGLKYDLVSESGSSHVKSFVIEVEVDGQKYQGTGTSKKLAKANAALAALEQVLEQNAPLRKKRLPSLFSAGFAPPQGGAQGRGWGRGRGRGLNNSNGATAVGGIGTYGYGPSLPYSTTFSTTTTISGAADVTSVTGTVAPSSTSEIGSSGLDSFYSSLAGSASTGTLESDGQAGMLTSSYQAVPPTDQGYYNQYSQSYSQFKKTNNSSSSNPAPVVGPDYGYGFPGPAPSATNYAYGAYSSQISYVAPGDQTYTGYSQSAYPNIGGYSAGMNYTYK</sequence>
<dbReference type="InterPro" id="IPR043519">
    <property type="entry name" value="NT_sf"/>
</dbReference>
<evidence type="ECO:0000259" key="7">
    <source>
        <dbReference type="PROSITE" id="PS50137"/>
    </source>
</evidence>
<dbReference type="GeneID" id="114786622"/>
<keyword evidence="10" id="KW-1185">Reference proteome</keyword>
<dbReference type="Gene3D" id="1.10.1410.40">
    <property type="match status" value="1"/>
</dbReference>
<dbReference type="GO" id="GO:0005737">
    <property type="term" value="C:cytoplasm"/>
    <property type="evidence" value="ECO:0007669"/>
    <property type="project" value="UniProtKB-SubCell"/>
</dbReference>
<dbReference type="Pfam" id="PF07528">
    <property type="entry name" value="DZF_N"/>
    <property type="match status" value="1"/>
</dbReference>
<dbReference type="GO" id="GO:0003727">
    <property type="term" value="F:single-stranded RNA binding"/>
    <property type="evidence" value="ECO:0007669"/>
    <property type="project" value="TreeGrafter"/>
</dbReference>
<dbReference type="InterPro" id="IPR049402">
    <property type="entry name" value="DZF_dom_C"/>
</dbReference>
<dbReference type="RefSeq" id="XP_028829699.1">
    <property type="nucleotide sequence ID" value="XM_028973866.1"/>
</dbReference>
<feature type="region of interest" description="Disordered" evidence="6">
    <location>
        <begin position="643"/>
        <end position="667"/>
    </location>
</feature>
<dbReference type="RefSeq" id="XP_028829700.1">
    <property type="nucleotide sequence ID" value="XM_028973867.1"/>
</dbReference>
<reference evidence="9 10" key="1">
    <citation type="submission" date="2020-06" db="EMBL/GenBank/DDBJ databases">
        <authorList>
            <consortium name="Wellcome Sanger Institute Data Sharing"/>
        </authorList>
    </citation>
    <scope>NUCLEOTIDE SEQUENCE [LARGE SCALE GENOMIC DNA]</scope>
</reference>
<dbReference type="AlphaFoldDB" id="A0AAY4D904"/>
<dbReference type="InterPro" id="IPR006561">
    <property type="entry name" value="DZF_dom"/>
</dbReference>
<reference evidence="9" key="2">
    <citation type="submission" date="2025-08" db="UniProtKB">
        <authorList>
            <consortium name="Ensembl"/>
        </authorList>
    </citation>
    <scope>IDENTIFICATION</scope>
</reference>